<dbReference type="SUPFAM" id="SSF54160">
    <property type="entry name" value="Chromo domain-like"/>
    <property type="match status" value="1"/>
</dbReference>
<feature type="compositionally biased region" description="Basic and acidic residues" evidence="2">
    <location>
        <begin position="299"/>
        <end position="308"/>
    </location>
</feature>
<name>A0A194VHV9_CYTMA</name>
<organism evidence="3 4">
    <name type="scientific">Cytospora mali</name>
    <name type="common">Apple Valsa canker fungus</name>
    <name type="synonym">Valsa mali</name>
    <dbReference type="NCBI Taxonomy" id="578113"/>
    <lineage>
        <taxon>Eukaryota</taxon>
        <taxon>Fungi</taxon>
        <taxon>Dikarya</taxon>
        <taxon>Ascomycota</taxon>
        <taxon>Pezizomycotina</taxon>
        <taxon>Sordariomycetes</taxon>
        <taxon>Sordariomycetidae</taxon>
        <taxon>Diaporthales</taxon>
        <taxon>Cytosporaceae</taxon>
        <taxon>Cytospora</taxon>
    </lineage>
</organism>
<feature type="compositionally biased region" description="Polar residues" evidence="2">
    <location>
        <begin position="157"/>
        <end position="172"/>
    </location>
</feature>
<protein>
    <submittedName>
        <fullName evidence="3">Uncharacterized protein</fullName>
    </submittedName>
</protein>
<dbReference type="Gene3D" id="2.40.50.40">
    <property type="match status" value="1"/>
</dbReference>
<accession>A0A194VHV9</accession>
<evidence type="ECO:0000313" key="3">
    <source>
        <dbReference type="EMBL" id="KUI63582.1"/>
    </source>
</evidence>
<proteinExistence type="predicted"/>
<dbReference type="EMBL" id="KN796113">
    <property type="protein sequence ID" value="KUI63582.1"/>
    <property type="molecule type" value="Genomic_DNA"/>
</dbReference>
<comment type="subunit">
    <text evidence="1">Component of the NuA4 histone acetyltransferase complex.</text>
</comment>
<gene>
    <name evidence="3" type="ORF">VM1G_10404</name>
</gene>
<feature type="region of interest" description="Disordered" evidence="2">
    <location>
        <begin position="289"/>
        <end position="316"/>
    </location>
</feature>
<dbReference type="InterPro" id="IPR016197">
    <property type="entry name" value="Chromo-like_dom_sf"/>
</dbReference>
<evidence type="ECO:0000256" key="2">
    <source>
        <dbReference type="SAM" id="MobiDB-lite"/>
    </source>
</evidence>
<dbReference type="Proteomes" id="UP000078559">
    <property type="component" value="Unassembled WGS sequence"/>
</dbReference>
<dbReference type="SMR" id="A0A194VHV9"/>
<sequence>MSNFLFNNKTSFGLALTYGEQDANQHICTQHEHHAIASPTGLFSPQKCVAGTLQGNTTLFSESKFHNSDLGHEQFDPFHSNGGNQNQVGAAVANAFTQGTDPYDQEWSQQRPATLYAPTPLRLLPSAMPRYLTKMEDLLGPAGEGSSLQRSMPKRITGNQEESTGSPSSRVSSKQDDIAEVAVARFKGYRLGSAVLKRIKRDGKATFHVQPATVEGKKKFQIQLAPGCSTSAAEGFHHATTVKQEAQKICSKKVIAGITFYRVAWKSTWELESSLMHALDLLKDWKEKKAARPAGRGMAPKDRVQKRGPERKRKHV</sequence>
<dbReference type="AlphaFoldDB" id="A0A194VHV9"/>
<dbReference type="CDD" id="cd00024">
    <property type="entry name" value="CD_CSD"/>
    <property type="match status" value="1"/>
</dbReference>
<reference evidence="3" key="1">
    <citation type="submission" date="2014-12" db="EMBL/GenBank/DDBJ databases">
        <title>Genome Sequence of Valsa Canker Pathogens Uncovers a Specific Adaption of Colonization on Woody Bark.</title>
        <authorList>
            <person name="Yin Z."/>
            <person name="Liu H."/>
            <person name="Gao X."/>
            <person name="Li Z."/>
            <person name="Song N."/>
            <person name="Ke X."/>
            <person name="Dai Q."/>
            <person name="Wu Y."/>
            <person name="Sun Y."/>
            <person name="Xu J.-R."/>
            <person name="Kang Z.K."/>
            <person name="Wang L."/>
            <person name="Huang L."/>
        </authorList>
    </citation>
    <scope>NUCLEOTIDE SEQUENCE [LARGE SCALE GENOMIC DNA]</scope>
    <source>
        <strain evidence="3">03-8</strain>
    </source>
</reference>
<evidence type="ECO:0000256" key="1">
    <source>
        <dbReference type="ARBA" id="ARBA00011353"/>
    </source>
</evidence>
<keyword evidence="4" id="KW-1185">Reference proteome</keyword>
<feature type="region of interest" description="Disordered" evidence="2">
    <location>
        <begin position="138"/>
        <end position="174"/>
    </location>
</feature>
<evidence type="ECO:0000313" key="4">
    <source>
        <dbReference type="Proteomes" id="UP000078559"/>
    </source>
</evidence>